<dbReference type="EMBL" id="CP021361">
    <property type="protein sequence ID" value="ART51423.1"/>
    <property type="molecule type" value="Genomic_DNA"/>
</dbReference>
<gene>
    <name evidence="5" type="ORF">CBP34_06735</name>
</gene>
<evidence type="ECO:0000256" key="1">
    <source>
        <dbReference type="ARBA" id="ARBA00010062"/>
    </source>
</evidence>
<evidence type="ECO:0000259" key="4">
    <source>
        <dbReference type="Pfam" id="PF13458"/>
    </source>
</evidence>
<evidence type="ECO:0000313" key="5">
    <source>
        <dbReference type="EMBL" id="ART51423.1"/>
    </source>
</evidence>
<evidence type="ECO:0000256" key="3">
    <source>
        <dbReference type="SAM" id="SignalP"/>
    </source>
</evidence>
<proteinExistence type="inferred from homology"/>
<dbReference type="AlphaFoldDB" id="A0A240U1Y2"/>
<name>A0A240U1Y2_9BURK</name>
<dbReference type="Proteomes" id="UP000194432">
    <property type="component" value="Chromosome 1"/>
</dbReference>
<sequence length="383" mass="41655">MNINTSIRHGFLSAVMATVLAFPSAHAADGVTAQQLLIGQTITLQGGKNDYGVAVLDGVQAYLAQVNRQGGVFERKVVVKVLDDDNKPAQAEANARELITKDKVFMVFGSIEGGPSNAVMQVTNELKVPFFGPMAGSPTFRAPHQPLVFPVRAEHKEEFRALLEHAKNLGMTRVAFLRSDSAVGQEHLANVRKIIQPLGLELAADLPFKSDINDAGIDAVVKQIASSGAQMVFNHGSTGTYEKIIRKAREQQLSTQFYGVNSGSAQLARHLGPLAHNMIFAQVMPSPWERKTAITRAYQEAFKAYKPKEDFSYGSLEGYMTARALVGALRRAGPNPTRDSFVAGLKDADLQIDGLKVSYRNGNHTGLSLVDLAIVTREGKFRH</sequence>
<evidence type="ECO:0000256" key="2">
    <source>
        <dbReference type="ARBA" id="ARBA00022729"/>
    </source>
</evidence>
<dbReference type="PANTHER" id="PTHR47235">
    <property type="entry name" value="BLR6548 PROTEIN"/>
    <property type="match status" value="1"/>
</dbReference>
<dbReference type="PANTHER" id="PTHR47235:SF1">
    <property type="entry name" value="BLR6548 PROTEIN"/>
    <property type="match status" value="1"/>
</dbReference>
<protein>
    <recommendedName>
        <fullName evidence="4">Leucine-binding protein domain-containing protein</fullName>
    </recommendedName>
</protein>
<dbReference type="InterPro" id="IPR028081">
    <property type="entry name" value="Leu-bd"/>
</dbReference>
<evidence type="ECO:0000313" key="6">
    <source>
        <dbReference type="Proteomes" id="UP000194432"/>
    </source>
</evidence>
<keyword evidence="6" id="KW-1185">Reference proteome</keyword>
<dbReference type="RefSeq" id="WP_094097653.1">
    <property type="nucleotide sequence ID" value="NZ_CP021361.1"/>
</dbReference>
<feature type="chain" id="PRO_5013190174" description="Leucine-binding protein domain-containing protein" evidence="3">
    <location>
        <begin position="28"/>
        <end position="383"/>
    </location>
</feature>
<dbReference type="CDD" id="cd06326">
    <property type="entry name" value="PBP1_ABC_ligand_binding-like"/>
    <property type="match status" value="1"/>
</dbReference>
<dbReference type="Pfam" id="PF13458">
    <property type="entry name" value="Peripla_BP_6"/>
    <property type="match status" value="1"/>
</dbReference>
<dbReference type="Gene3D" id="3.40.50.2300">
    <property type="match status" value="2"/>
</dbReference>
<feature type="signal peptide" evidence="3">
    <location>
        <begin position="1"/>
        <end position="27"/>
    </location>
</feature>
<comment type="similarity">
    <text evidence="1">Belongs to the leucine-binding protein family.</text>
</comment>
<keyword evidence="2 3" id="KW-0732">Signal</keyword>
<organism evidence="5 6">
    <name type="scientific">Acidovorax carolinensis</name>
    <dbReference type="NCBI Taxonomy" id="553814"/>
    <lineage>
        <taxon>Bacteria</taxon>
        <taxon>Pseudomonadati</taxon>
        <taxon>Pseudomonadota</taxon>
        <taxon>Betaproteobacteria</taxon>
        <taxon>Burkholderiales</taxon>
        <taxon>Comamonadaceae</taxon>
        <taxon>Acidovorax</taxon>
    </lineage>
</organism>
<dbReference type="InterPro" id="IPR028082">
    <property type="entry name" value="Peripla_BP_I"/>
</dbReference>
<dbReference type="SUPFAM" id="SSF53822">
    <property type="entry name" value="Periplasmic binding protein-like I"/>
    <property type="match status" value="1"/>
</dbReference>
<feature type="domain" description="Leucine-binding protein" evidence="4">
    <location>
        <begin position="38"/>
        <end position="358"/>
    </location>
</feature>
<reference evidence="5 6" key="1">
    <citation type="submission" date="2017-05" db="EMBL/GenBank/DDBJ databases">
        <title>Polyphasic characterization of four soil-derived phenanthrene-degrading Acidovorax strains and proposal of Acidovorax phenanthrenivorans sp. nov.</title>
        <authorList>
            <person name="Singleton D.R."/>
            <person name="Lee J."/>
            <person name="Dickey A.N."/>
            <person name="Stroud A."/>
            <person name="Scholl E.H."/>
            <person name="Wright F.A."/>
            <person name="Aitken M.D."/>
        </authorList>
    </citation>
    <scope>NUCLEOTIDE SEQUENCE [LARGE SCALE GENOMIC DNA]</scope>
    <source>
        <strain evidence="5">NA3</strain>
    </source>
</reference>
<dbReference type="KEGG" id="acin:CBP34_06735"/>
<accession>A0A240U1Y2</accession>